<feature type="compositionally biased region" description="Polar residues" evidence="1">
    <location>
        <begin position="113"/>
        <end position="142"/>
    </location>
</feature>
<evidence type="ECO:0000256" key="1">
    <source>
        <dbReference type="SAM" id="MobiDB-lite"/>
    </source>
</evidence>
<feature type="compositionally biased region" description="Polar residues" evidence="1">
    <location>
        <begin position="331"/>
        <end position="348"/>
    </location>
</feature>
<accession>A0AAD1XNE8</accession>
<feature type="region of interest" description="Disordered" evidence="1">
    <location>
        <begin position="87"/>
        <end position="153"/>
    </location>
</feature>
<feature type="compositionally biased region" description="Basic and acidic residues" evidence="1">
    <location>
        <begin position="457"/>
        <end position="469"/>
    </location>
</feature>
<protein>
    <submittedName>
        <fullName evidence="2">Uncharacterized protein</fullName>
    </submittedName>
</protein>
<feature type="compositionally biased region" description="Basic and acidic residues" evidence="1">
    <location>
        <begin position="387"/>
        <end position="405"/>
    </location>
</feature>
<evidence type="ECO:0000313" key="2">
    <source>
        <dbReference type="EMBL" id="CAI2375730.1"/>
    </source>
</evidence>
<dbReference type="Proteomes" id="UP001295684">
    <property type="component" value="Unassembled WGS sequence"/>
</dbReference>
<feature type="compositionally biased region" description="Basic and acidic residues" evidence="1">
    <location>
        <begin position="417"/>
        <end position="427"/>
    </location>
</feature>
<proteinExistence type="predicted"/>
<gene>
    <name evidence="2" type="ORF">ECRASSUSDP1_LOCUS17094</name>
</gene>
<feature type="region of interest" description="Disordered" evidence="1">
    <location>
        <begin position="551"/>
        <end position="584"/>
    </location>
</feature>
<feature type="compositionally biased region" description="Polar residues" evidence="1">
    <location>
        <begin position="34"/>
        <end position="44"/>
    </location>
</feature>
<comment type="caution">
    <text evidence="2">The sequence shown here is derived from an EMBL/GenBank/DDBJ whole genome shotgun (WGS) entry which is preliminary data.</text>
</comment>
<feature type="compositionally biased region" description="Polar residues" evidence="1">
    <location>
        <begin position="256"/>
        <end position="265"/>
    </location>
</feature>
<evidence type="ECO:0000313" key="3">
    <source>
        <dbReference type="Proteomes" id="UP001295684"/>
    </source>
</evidence>
<sequence length="987" mass="113246">MKKRNMREKIEHERLLFLTGRGSSAPQGFKGKSYNPTGRTTYNRGQRPLKIFPEIPLNNENQNFNPNIYQKKMLEVKPKEKDILPVKPNKRDAKFAGKVQDNTAKDSGFAPLDSSSNLSQSKGTSLAQSSTFRGQMQVQAQDSESDIRIEPNKNVQGNWLVGWSKQGSQADKPSQRVKKVDNSIFKKVSSESPSIFDSFKQRMKQRSTPGASDRNENSDDEDSQNLQDQSDTDRLKQTAKSEESGSWFHIWKKKQQQANNLSHSVRTQDNKQELNKAEVQQSDLVKQHEQNINTSDSKPNKRHAAEISIDDSSIHKSQKVCERQGIDEGIMQQNSRKSLEIQRSSPGLSKSLKKDSEQIKESFLDQTSLKKFRGKGKLFTKQMETLEENRSSTSKVHDSVMREESSPNMMKVIQNTEKQRDMDHDNQDSPQAESVEPQSSFQKFMERKKLAAQRELANLKDSDSEEKANKGQTKRFVASSKYKGKSTRNSRMHGYTKKRPTQKPYKKKFGYGEISRPDSPSWRETSFHNSRRPNQGLAEADVEVIELSSEMHRQEADSINQNAPNLEPEDNPAKSSPSQDEKCDDQYENIRLKDSLQKYKPSITDCVEVAKRCIVASVEAVEKKFTPEFLEKLNSESLGYKSDVLVGKLDLALEQKFFGSGLGEELANEMSNRGICLCDIDGEGITRWESSNVEAIEHFLKGFNSIELYPTLNQLKLILEFHSNVTTISLESVREFLFNRKSKMIERQYFAKWISSIFGLNLSSLKMASIEVPENIEDYGELLIKLMGLLCLFYDLKPQELMKLQMCSIVYLKPHFCFKSEREDYVMILPICYSKFLHNLISKSHTCDRKSCSQIVDQDHLRNFCYHDQNRLFSSLEPNMREFLEEINQGQEYSLIYADTTKFIRVLDFSRKEKESIYPAHVVTKKQKDIPLRILDSRLDIIHSKTSSEASKVFRDSFKPFLATPDASLNLYSIYMSKFSCDSSISI</sequence>
<reference evidence="2" key="1">
    <citation type="submission" date="2023-07" db="EMBL/GenBank/DDBJ databases">
        <authorList>
            <consortium name="AG Swart"/>
            <person name="Singh M."/>
            <person name="Singh A."/>
            <person name="Seah K."/>
            <person name="Emmerich C."/>
        </authorList>
    </citation>
    <scope>NUCLEOTIDE SEQUENCE</scope>
    <source>
        <strain evidence="2">DP1</strain>
    </source>
</reference>
<dbReference type="EMBL" id="CAMPGE010017225">
    <property type="protein sequence ID" value="CAI2375730.1"/>
    <property type="molecule type" value="Genomic_DNA"/>
</dbReference>
<feature type="compositionally biased region" description="Basic residues" evidence="1">
    <location>
        <begin position="482"/>
        <end position="509"/>
    </location>
</feature>
<feature type="region of interest" description="Disordered" evidence="1">
    <location>
        <begin position="196"/>
        <end position="358"/>
    </location>
</feature>
<name>A0AAD1XNE8_EUPCR</name>
<feature type="compositionally biased region" description="Polar residues" evidence="1">
    <location>
        <begin position="278"/>
        <end position="297"/>
    </location>
</feature>
<keyword evidence="3" id="KW-1185">Reference proteome</keyword>
<feature type="compositionally biased region" description="Polar residues" evidence="1">
    <location>
        <begin position="428"/>
        <end position="442"/>
    </location>
</feature>
<feature type="region of interest" description="Disordered" evidence="1">
    <location>
        <begin position="21"/>
        <end position="45"/>
    </location>
</feature>
<feature type="compositionally biased region" description="Basic and acidic residues" evidence="1">
    <location>
        <begin position="231"/>
        <end position="243"/>
    </location>
</feature>
<feature type="compositionally biased region" description="Basic and acidic residues" evidence="1">
    <location>
        <begin position="266"/>
        <end position="276"/>
    </location>
</feature>
<feature type="region of interest" description="Disordered" evidence="1">
    <location>
        <begin position="385"/>
        <end position="538"/>
    </location>
</feature>
<organism evidence="2 3">
    <name type="scientific">Euplotes crassus</name>
    <dbReference type="NCBI Taxonomy" id="5936"/>
    <lineage>
        <taxon>Eukaryota</taxon>
        <taxon>Sar</taxon>
        <taxon>Alveolata</taxon>
        <taxon>Ciliophora</taxon>
        <taxon>Intramacronucleata</taxon>
        <taxon>Spirotrichea</taxon>
        <taxon>Hypotrichia</taxon>
        <taxon>Euplotida</taxon>
        <taxon>Euplotidae</taxon>
        <taxon>Moneuplotes</taxon>
    </lineage>
</organism>
<dbReference type="AlphaFoldDB" id="A0AAD1XNE8"/>